<reference evidence="1 2" key="1">
    <citation type="submission" date="2021-06" db="EMBL/GenBank/DDBJ databases">
        <title>Caerostris darwini draft genome.</title>
        <authorList>
            <person name="Kono N."/>
            <person name="Arakawa K."/>
        </authorList>
    </citation>
    <scope>NUCLEOTIDE SEQUENCE [LARGE SCALE GENOMIC DNA]</scope>
</reference>
<dbReference type="EMBL" id="BPLQ01013845">
    <property type="protein sequence ID" value="GIY75291.1"/>
    <property type="molecule type" value="Genomic_DNA"/>
</dbReference>
<dbReference type="Proteomes" id="UP001054837">
    <property type="component" value="Unassembled WGS sequence"/>
</dbReference>
<dbReference type="AlphaFoldDB" id="A0AAV4VXV5"/>
<keyword evidence="2" id="KW-1185">Reference proteome</keyword>
<evidence type="ECO:0000313" key="2">
    <source>
        <dbReference type="Proteomes" id="UP001054837"/>
    </source>
</evidence>
<organism evidence="1 2">
    <name type="scientific">Caerostris darwini</name>
    <dbReference type="NCBI Taxonomy" id="1538125"/>
    <lineage>
        <taxon>Eukaryota</taxon>
        <taxon>Metazoa</taxon>
        <taxon>Ecdysozoa</taxon>
        <taxon>Arthropoda</taxon>
        <taxon>Chelicerata</taxon>
        <taxon>Arachnida</taxon>
        <taxon>Araneae</taxon>
        <taxon>Araneomorphae</taxon>
        <taxon>Entelegynae</taxon>
        <taxon>Araneoidea</taxon>
        <taxon>Araneidae</taxon>
        <taxon>Caerostris</taxon>
    </lineage>
</organism>
<comment type="caution">
    <text evidence="1">The sequence shown here is derived from an EMBL/GenBank/DDBJ whole genome shotgun (WGS) entry which is preliminary data.</text>
</comment>
<name>A0AAV4VXV5_9ARAC</name>
<gene>
    <name evidence="1" type="ORF">CDAR_247091</name>
</gene>
<sequence>MITLVQPTWSEQCRFSSNSVLDFAASIERGTFASSCRVAGQASDSAPGFIRLFLLEILTCRGLLSLNSNASKTAALQGVVCPFFSLSLSFKC</sequence>
<proteinExistence type="predicted"/>
<protein>
    <submittedName>
        <fullName evidence="1">Uncharacterized protein</fullName>
    </submittedName>
</protein>
<evidence type="ECO:0000313" key="1">
    <source>
        <dbReference type="EMBL" id="GIY75291.1"/>
    </source>
</evidence>
<accession>A0AAV4VXV5</accession>